<dbReference type="CDD" id="cd00590">
    <property type="entry name" value="RRM_SF"/>
    <property type="match status" value="1"/>
</dbReference>
<dbReference type="PANTHER" id="PTHR48039:SF5">
    <property type="entry name" value="RNA-BINDING PROTEIN 28"/>
    <property type="match status" value="1"/>
</dbReference>
<reference evidence="8" key="1">
    <citation type="submission" date="2021-06" db="EMBL/GenBank/DDBJ databases">
        <authorList>
            <person name="Kallberg Y."/>
            <person name="Tangrot J."/>
            <person name="Rosling A."/>
        </authorList>
    </citation>
    <scope>NUCLEOTIDE SEQUENCE</scope>
    <source>
        <strain evidence="8">87-6 pot B 2015</strain>
    </source>
</reference>
<dbReference type="SUPFAM" id="SSF54928">
    <property type="entry name" value="RNA-binding domain, RBD"/>
    <property type="match status" value="5"/>
</dbReference>
<dbReference type="InterPro" id="IPR035979">
    <property type="entry name" value="RBD_domain_sf"/>
</dbReference>
<feature type="domain" description="RRM" evidence="7">
    <location>
        <begin position="267"/>
        <end position="345"/>
    </location>
</feature>
<keyword evidence="4" id="KW-0539">Nucleus</keyword>
<sequence length="722" mass="83115">MAEVEEKPSNSEQKEPSSNNLLYSKTTLFVRRIPYDATNSEFETFFSEIGPLRSCFLVKDKEPNVPLADNSINHDDSIVSPINDNKEMVPTQEIQKNDKNKGFGFVQFVLTQDAEKALKELKKVKFRGKSTLKMEYAIKKHEKLPEHNQKVIKRKFSLDENISKQKLVKKESKGFIEKVDSNNVRTIVLKGLAKDLTRKKIYKKVRKFGDIQDMKFPNGEGSTDIVHVIFKTTKDANDALSHLDGHVFHGSMMNAKLWNASSNDKKGRLIVRNIPWQYREQELLKIFSKYGEIIEVNLPRKFTGGPLRGFAYIQYKNYEDAEKAINGLNETKHQGRTIAVDWALPKDKYLEAIGSQQSENYNEETIQQDLEQGSEKEVDGQEDKDNGDSESDDEMKRDEDDIINESGDEEAQDNSDDSEIEDDDGIQDKTPKSLYPPSEGNVLFIRNLSFDATEEELSEIFKPFGPLRYCVITMDHQTGHSLASKFTLRGRVLSIVKAVDRNEAHNIMEMNQQKRRKEDRRNIYLLQEGVIFPDSLSAKLLTPSEVNKRVTSYSFRKNLLAKNPNLYISKTRLSVRNLPLTVDESTLKKLGKESVKKFKEEVENEERKDLTKSEKMEGWNRKVDVKQAKVIRAKDRIDKTTQKPRSKGYGFLEFTQHAHALAALRHLNNNPELFGERKRLIVEFAVENSIIVKKRSGRLNNKNDKNKVVEDNVNVDKRKKSR</sequence>
<dbReference type="SMART" id="SM00360">
    <property type="entry name" value="RRM"/>
    <property type="match status" value="5"/>
</dbReference>
<feature type="compositionally biased region" description="Acidic residues" evidence="6">
    <location>
        <begin position="400"/>
        <end position="425"/>
    </location>
</feature>
<feature type="domain" description="RRM" evidence="7">
    <location>
        <begin position="571"/>
        <end position="687"/>
    </location>
</feature>
<dbReference type="InterPro" id="IPR012677">
    <property type="entry name" value="Nucleotide-bd_a/b_plait_sf"/>
</dbReference>
<protein>
    <submittedName>
        <fullName evidence="8">12677_t:CDS:1</fullName>
    </submittedName>
</protein>
<organism evidence="8 9">
    <name type="scientific">Funneliformis mosseae</name>
    <name type="common">Endomycorrhizal fungus</name>
    <name type="synonym">Glomus mosseae</name>
    <dbReference type="NCBI Taxonomy" id="27381"/>
    <lineage>
        <taxon>Eukaryota</taxon>
        <taxon>Fungi</taxon>
        <taxon>Fungi incertae sedis</taxon>
        <taxon>Mucoromycota</taxon>
        <taxon>Glomeromycotina</taxon>
        <taxon>Glomeromycetes</taxon>
        <taxon>Glomerales</taxon>
        <taxon>Glomeraceae</taxon>
        <taxon>Funneliformis</taxon>
    </lineage>
</organism>
<evidence type="ECO:0000259" key="7">
    <source>
        <dbReference type="PROSITE" id="PS50102"/>
    </source>
</evidence>
<feature type="domain" description="RRM" evidence="7">
    <location>
        <begin position="441"/>
        <end position="525"/>
    </location>
</feature>
<proteinExistence type="predicted"/>
<feature type="compositionally biased region" description="Basic and acidic residues" evidence="6">
    <location>
        <begin position="373"/>
        <end position="387"/>
    </location>
</feature>
<feature type="domain" description="RRM" evidence="7">
    <location>
        <begin position="185"/>
        <end position="260"/>
    </location>
</feature>
<dbReference type="EMBL" id="CAJVPP010000116">
    <property type="protein sequence ID" value="CAG8444368.1"/>
    <property type="molecule type" value="Genomic_DNA"/>
</dbReference>
<evidence type="ECO:0000256" key="3">
    <source>
        <dbReference type="ARBA" id="ARBA00022884"/>
    </source>
</evidence>
<feature type="region of interest" description="Disordered" evidence="6">
    <location>
        <begin position="355"/>
        <end position="438"/>
    </location>
</feature>
<dbReference type="InterPro" id="IPR000504">
    <property type="entry name" value="RRM_dom"/>
</dbReference>
<keyword evidence="2" id="KW-0677">Repeat</keyword>
<accession>A0A9N8YS03</accession>
<dbReference type="PROSITE" id="PS50102">
    <property type="entry name" value="RRM"/>
    <property type="match status" value="5"/>
</dbReference>
<evidence type="ECO:0000313" key="9">
    <source>
        <dbReference type="Proteomes" id="UP000789375"/>
    </source>
</evidence>
<dbReference type="GO" id="GO:0005634">
    <property type="term" value="C:nucleus"/>
    <property type="evidence" value="ECO:0007669"/>
    <property type="project" value="UniProtKB-SubCell"/>
</dbReference>
<dbReference type="InterPro" id="IPR051945">
    <property type="entry name" value="RRM_MRD1_RNA_proc_ribogen"/>
</dbReference>
<evidence type="ECO:0000313" key="8">
    <source>
        <dbReference type="EMBL" id="CAG8444368.1"/>
    </source>
</evidence>
<evidence type="ECO:0000256" key="4">
    <source>
        <dbReference type="ARBA" id="ARBA00023242"/>
    </source>
</evidence>
<dbReference type="CDD" id="cd12414">
    <property type="entry name" value="RRM2_RBM28_like"/>
    <property type="match status" value="1"/>
</dbReference>
<dbReference type="GO" id="GO:0003729">
    <property type="term" value="F:mRNA binding"/>
    <property type="evidence" value="ECO:0007669"/>
    <property type="project" value="TreeGrafter"/>
</dbReference>
<name>A0A9N8YS03_FUNMO</name>
<gene>
    <name evidence="8" type="ORF">FMOSSE_LOCUS1059</name>
</gene>
<comment type="subcellular location">
    <subcellularLocation>
        <location evidence="1">Nucleus</location>
    </subcellularLocation>
</comment>
<keyword evidence="3 5" id="KW-0694">RNA-binding</keyword>
<feature type="domain" description="RRM" evidence="7">
    <location>
        <begin position="26"/>
        <end position="139"/>
    </location>
</feature>
<comment type="caution">
    <text evidence="8">The sequence shown here is derived from an EMBL/GenBank/DDBJ whole genome shotgun (WGS) entry which is preliminary data.</text>
</comment>
<dbReference type="InterPro" id="IPR003954">
    <property type="entry name" value="RRM_euk-type"/>
</dbReference>
<evidence type="ECO:0000256" key="6">
    <source>
        <dbReference type="SAM" id="MobiDB-lite"/>
    </source>
</evidence>
<feature type="compositionally biased region" description="Basic and acidic residues" evidence="6">
    <location>
        <begin position="701"/>
        <end position="716"/>
    </location>
</feature>
<evidence type="ECO:0000256" key="2">
    <source>
        <dbReference type="ARBA" id="ARBA00022737"/>
    </source>
</evidence>
<dbReference type="Pfam" id="PF00076">
    <property type="entry name" value="RRM_1"/>
    <property type="match status" value="5"/>
</dbReference>
<dbReference type="PANTHER" id="PTHR48039">
    <property type="entry name" value="RNA-BINDING MOTIF PROTEIN 14B"/>
    <property type="match status" value="1"/>
</dbReference>
<keyword evidence="9" id="KW-1185">Reference proteome</keyword>
<feature type="region of interest" description="Disordered" evidence="6">
    <location>
        <begin position="700"/>
        <end position="722"/>
    </location>
</feature>
<dbReference type="FunFam" id="3.30.70.330:FF:000182">
    <property type="entry name" value="RNA-binding motif protein 28"/>
    <property type="match status" value="1"/>
</dbReference>
<dbReference type="Gene3D" id="3.30.70.330">
    <property type="match status" value="5"/>
</dbReference>
<evidence type="ECO:0000256" key="5">
    <source>
        <dbReference type="PROSITE-ProRule" id="PRU00176"/>
    </source>
</evidence>
<feature type="compositionally biased region" description="Polar residues" evidence="6">
    <location>
        <begin position="355"/>
        <end position="371"/>
    </location>
</feature>
<dbReference type="AlphaFoldDB" id="A0A9N8YS03"/>
<dbReference type="Proteomes" id="UP000789375">
    <property type="component" value="Unassembled WGS sequence"/>
</dbReference>
<dbReference type="CDD" id="cd12416">
    <property type="entry name" value="RRM4_RBM28_like"/>
    <property type="match status" value="1"/>
</dbReference>
<evidence type="ECO:0000256" key="1">
    <source>
        <dbReference type="ARBA" id="ARBA00004123"/>
    </source>
</evidence>
<dbReference type="SMART" id="SM00361">
    <property type="entry name" value="RRM_1"/>
    <property type="match status" value="1"/>
</dbReference>